<feature type="transmembrane region" description="Helical" evidence="6">
    <location>
        <begin position="60"/>
        <end position="84"/>
    </location>
</feature>
<dbReference type="Proteomes" id="UP000481861">
    <property type="component" value="Unassembled WGS sequence"/>
</dbReference>
<reference evidence="8 9" key="1">
    <citation type="submission" date="2020-01" db="EMBL/GenBank/DDBJ databases">
        <authorList>
            <consortium name="DOE Joint Genome Institute"/>
            <person name="Haridas S."/>
            <person name="Albert R."/>
            <person name="Binder M."/>
            <person name="Bloem J."/>
            <person name="Labutti K."/>
            <person name="Salamov A."/>
            <person name="Andreopoulos B."/>
            <person name="Baker S.E."/>
            <person name="Barry K."/>
            <person name="Bills G."/>
            <person name="Bluhm B.H."/>
            <person name="Cannon C."/>
            <person name="Castanera R."/>
            <person name="Culley D.E."/>
            <person name="Daum C."/>
            <person name="Ezra D."/>
            <person name="Gonzalez J.B."/>
            <person name="Henrissat B."/>
            <person name="Kuo A."/>
            <person name="Liang C."/>
            <person name="Lipzen A."/>
            <person name="Lutzoni F."/>
            <person name="Magnuson J."/>
            <person name="Mondo S."/>
            <person name="Nolan M."/>
            <person name="Ohm R."/>
            <person name="Pangilinan J."/>
            <person name="Park H.-J.H."/>
            <person name="Ramirez L."/>
            <person name="Alfaro M."/>
            <person name="Sun H."/>
            <person name="Tritt A."/>
            <person name="Yoshinaga Y."/>
            <person name="Zwiers L.-H.L."/>
            <person name="Turgeon B.G."/>
            <person name="Goodwin S.B."/>
            <person name="Spatafora J.W."/>
            <person name="Crous P.W."/>
            <person name="Grigoriev I.V."/>
        </authorList>
    </citation>
    <scope>NUCLEOTIDE SEQUENCE [LARGE SCALE GENOMIC DNA]</scope>
    <source>
        <strain evidence="8 9">CBS 611.86</strain>
    </source>
</reference>
<dbReference type="PANTHER" id="PTHR33048:SF129">
    <property type="entry name" value="INTEGRAL MEMBRANE PROTEIN-RELATED"/>
    <property type="match status" value="1"/>
</dbReference>
<evidence type="ECO:0000256" key="2">
    <source>
        <dbReference type="ARBA" id="ARBA00022692"/>
    </source>
</evidence>
<feature type="transmembrane region" description="Helical" evidence="6">
    <location>
        <begin position="138"/>
        <end position="164"/>
    </location>
</feature>
<proteinExistence type="inferred from homology"/>
<keyword evidence="9" id="KW-1185">Reference proteome</keyword>
<name>A0A7C8MJC3_9PLEO</name>
<keyword evidence="2 6" id="KW-0812">Transmembrane</keyword>
<organism evidence="8 9">
    <name type="scientific">Massariosphaeria phaeospora</name>
    <dbReference type="NCBI Taxonomy" id="100035"/>
    <lineage>
        <taxon>Eukaryota</taxon>
        <taxon>Fungi</taxon>
        <taxon>Dikarya</taxon>
        <taxon>Ascomycota</taxon>
        <taxon>Pezizomycotina</taxon>
        <taxon>Dothideomycetes</taxon>
        <taxon>Pleosporomycetidae</taxon>
        <taxon>Pleosporales</taxon>
        <taxon>Pleosporales incertae sedis</taxon>
        <taxon>Massariosphaeria</taxon>
    </lineage>
</organism>
<dbReference type="EMBL" id="JAADJZ010000002">
    <property type="protein sequence ID" value="KAF2876943.1"/>
    <property type="molecule type" value="Genomic_DNA"/>
</dbReference>
<evidence type="ECO:0000256" key="3">
    <source>
        <dbReference type="ARBA" id="ARBA00022989"/>
    </source>
</evidence>
<gene>
    <name evidence="8" type="ORF">BDV95DRAFT_601355</name>
</gene>
<dbReference type="OrthoDB" id="4525788at2759"/>
<dbReference type="GO" id="GO:0016020">
    <property type="term" value="C:membrane"/>
    <property type="evidence" value="ECO:0007669"/>
    <property type="project" value="UniProtKB-SubCell"/>
</dbReference>
<feature type="transmembrane region" description="Helical" evidence="6">
    <location>
        <begin position="221"/>
        <end position="245"/>
    </location>
</feature>
<comment type="subcellular location">
    <subcellularLocation>
        <location evidence="1">Membrane</location>
        <topology evidence="1">Multi-pass membrane protein</topology>
    </subcellularLocation>
</comment>
<dbReference type="InterPro" id="IPR049326">
    <property type="entry name" value="Rhodopsin_dom_fungi"/>
</dbReference>
<protein>
    <recommendedName>
        <fullName evidence="7">Rhodopsin domain-containing protein</fullName>
    </recommendedName>
</protein>
<feature type="transmembrane region" description="Helical" evidence="6">
    <location>
        <begin position="26"/>
        <end position="48"/>
    </location>
</feature>
<keyword evidence="4 6" id="KW-0472">Membrane</keyword>
<feature type="transmembrane region" description="Helical" evidence="6">
    <location>
        <begin position="104"/>
        <end position="126"/>
    </location>
</feature>
<accession>A0A7C8MJC3</accession>
<sequence length="286" mass="31863">MRYIPFEVLRTWPVPDYENPVTRGNALVIVNSIFITLVIIVVGLRLHIRLFVKRQLGVDDAFIGLALISAICLTTIVLLANQSYGWDRHVYDIPFSKLAPASKIALSAKIVFSAAATFTRLSLLSFYYRLVQDSGKELFVWAVHANVAYTIAIFITFLFLSIFLCTPVENYWTFGAPADSCLDEGTATLAAGVINCIADFLCTILPIPLVSGLHMPRRQRIAVIVLFSLGFVVTIAGIIRTWFIYKSLVAEYDQTWYAYPLWIAAAVEIDLGVVSILRLPPFAFSA</sequence>
<comment type="caution">
    <text evidence="8">The sequence shown here is derived from an EMBL/GenBank/DDBJ whole genome shotgun (WGS) entry which is preliminary data.</text>
</comment>
<feature type="domain" description="Rhodopsin" evidence="7">
    <location>
        <begin position="44"/>
        <end position="275"/>
    </location>
</feature>
<comment type="similarity">
    <text evidence="5">Belongs to the SAT4 family.</text>
</comment>
<evidence type="ECO:0000313" key="8">
    <source>
        <dbReference type="EMBL" id="KAF2876943.1"/>
    </source>
</evidence>
<feature type="transmembrane region" description="Helical" evidence="6">
    <location>
        <begin position="189"/>
        <end position="209"/>
    </location>
</feature>
<dbReference type="PANTHER" id="PTHR33048">
    <property type="entry name" value="PTH11-LIKE INTEGRAL MEMBRANE PROTEIN (AFU_ORTHOLOGUE AFUA_5G11245)"/>
    <property type="match status" value="1"/>
</dbReference>
<feature type="transmembrane region" description="Helical" evidence="6">
    <location>
        <begin position="257"/>
        <end position="277"/>
    </location>
</feature>
<dbReference type="InterPro" id="IPR052337">
    <property type="entry name" value="SAT4-like"/>
</dbReference>
<evidence type="ECO:0000256" key="4">
    <source>
        <dbReference type="ARBA" id="ARBA00023136"/>
    </source>
</evidence>
<evidence type="ECO:0000256" key="5">
    <source>
        <dbReference type="ARBA" id="ARBA00038359"/>
    </source>
</evidence>
<dbReference type="AlphaFoldDB" id="A0A7C8MJC3"/>
<evidence type="ECO:0000256" key="1">
    <source>
        <dbReference type="ARBA" id="ARBA00004141"/>
    </source>
</evidence>
<evidence type="ECO:0000313" key="9">
    <source>
        <dbReference type="Proteomes" id="UP000481861"/>
    </source>
</evidence>
<dbReference type="Pfam" id="PF20684">
    <property type="entry name" value="Fung_rhodopsin"/>
    <property type="match status" value="1"/>
</dbReference>
<evidence type="ECO:0000259" key="7">
    <source>
        <dbReference type="Pfam" id="PF20684"/>
    </source>
</evidence>
<evidence type="ECO:0000256" key="6">
    <source>
        <dbReference type="SAM" id="Phobius"/>
    </source>
</evidence>
<keyword evidence="3 6" id="KW-1133">Transmembrane helix</keyword>